<name>A0A0N4UXY8_ENTVE</name>
<evidence type="ECO:0000313" key="4">
    <source>
        <dbReference type="WBParaSite" id="EVEC_0000242401-mRNA-1"/>
    </source>
</evidence>
<reference evidence="4" key="1">
    <citation type="submission" date="2017-02" db="UniProtKB">
        <authorList>
            <consortium name="WormBaseParasite"/>
        </authorList>
    </citation>
    <scope>IDENTIFICATION</scope>
</reference>
<accession>A0A0N4UXY8</accession>
<evidence type="ECO:0000313" key="2">
    <source>
        <dbReference type="EMBL" id="VDD86989.1"/>
    </source>
</evidence>
<sequence>MPRRQHNALCTQTATISGIGFVNQQMRVDSVLLSTNEQQLAQLLYKPKLRLGPTAGDRDQQPPSSLPSLAEQRRCLA</sequence>
<gene>
    <name evidence="2" type="ORF">EVEC_LOCUS2132</name>
</gene>
<protein>
    <submittedName>
        <fullName evidence="4">Transposase</fullName>
    </submittedName>
</protein>
<dbReference type="Proteomes" id="UP000274131">
    <property type="component" value="Unassembled WGS sequence"/>
</dbReference>
<dbReference type="WBParaSite" id="EVEC_0000242401-mRNA-1">
    <property type="protein sequence ID" value="EVEC_0000242401-mRNA-1"/>
    <property type="gene ID" value="EVEC_0000242401"/>
</dbReference>
<organism evidence="4">
    <name type="scientific">Enterobius vermicularis</name>
    <name type="common">Human pinworm</name>
    <dbReference type="NCBI Taxonomy" id="51028"/>
    <lineage>
        <taxon>Eukaryota</taxon>
        <taxon>Metazoa</taxon>
        <taxon>Ecdysozoa</taxon>
        <taxon>Nematoda</taxon>
        <taxon>Chromadorea</taxon>
        <taxon>Rhabditida</taxon>
        <taxon>Spirurina</taxon>
        <taxon>Oxyuridomorpha</taxon>
        <taxon>Oxyuroidea</taxon>
        <taxon>Oxyuridae</taxon>
        <taxon>Enterobius</taxon>
    </lineage>
</organism>
<evidence type="ECO:0000256" key="1">
    <source>
        <dbReference type="SAM" id="MobiDB-lite"/>
    </source>
</evidence>
<dbReference type="EMBL" id="UXUI01007324">
    <property type="protein sequence ID" value="VDD86989.1"/>
    <property type="molecule type" value="Genomic_DNA"/>
</dbReference>
<proteinExistence type="predicted"/>
<evidence type="ECO:0000313" key="3">
    <source>
        <dbReference type="Proteomes" id="UP000274131"/>
    </source>
</evidence>
<feature type="region of interest" description="Disordered" evidence="1">
    <location>
        <begin position="51"/>
        <end position="77"/>
    </location>
</feature>
<reference evidence="2 3" key="2">
    <citation type="submission" date="2018-10" db="EMBL/GenBank/DDBJ databases">
        <authorList>
            <consortium name="Pathogen Informatics"/>
        </authorList>
    </citation>
    <scope>NUCLEOTIDE SEQUENCE [LARGE SCALE GENOMIC DNA]</scope>
</reference>
<keyword evidence="3" id="KW-1185">Reference proteome</keyword>
<dbReference type="AlphaFoldDB" id="A0A0N4UXY8"/>